<dbReference type="Proteomes" id="UP001454036">
    <property type="component" value="Unassembled WGS sequence"/>
</dbReference>
<name>A0AAV3NWN8_LITER</name>
<dbReference type="AlphaFoldDB" id="A0AAV3NWN8"/>
<gene>
    <name evidence="1" type="ORF">LIER_35708</name>
</gene>
<proteinExistence type="predicted"/>
<organism evidence="1 2">
    <name type="scientific">Lithospermum erythrorhizon</name>
    <name type="common">Purple gromwell</name>
    <name type="synonym">Lithospermum officinale var. erythrorhizon</name>
    <dbReference type="NCBI Taxonomy" id="34254"/>
    <lineage>
        <taxon>Eukaryota</taxon>
        <taxon>Viridiplantae</taxon>
        <taxon>Streptophyta</taxon>
        <taxon>Embryophyta</taxon>
        <taxon>Tracheophyta</taxon>
        <taxon>Spermatophyta</taxon>
        <taxon>Magnoliopsida</taxon>
        <taxon>eudicotyledons</taxon>
        <taxon>Gunneridae</taxon>
        <taxon>Pentapetalae</taxon>
        <taxon>asterids</taxon>
        <taxon>lamiids</taxon>
        <taxon>Boraginales</taxon>
        <taxon>Boraginaceae</taxon>
        <taxon>Boraginoideae</taxon>
        <taxon>Lithospermeae</taxon>
        <taxon>Lithospermum</taxon>
    </lineage>
</organism>
<comment type="caution">
    <text evidence="1">The sequence shown here is derived from an EMBL/GenBank/DDBJ whole genome shotgun (WGS) entry which is preliminary data.</text>
</comment>
<sequence>MRPPNIYKDVQKLTRCLAALNRFISKSSERKFPFFKNLRRMSKEKFNCDEGCQGGKRPRMLGIMHVKKKEKGWFYFSDPTSYYKDDDG</sequence>
<keyword evidence="2" id="KW-1185">Reference proteome</keyword>
<reference evidence="1 2" key="1">
    <citation type="submission" date="2024-01" db="EMBL/GenBank/DDBJ databases">
        <title>The complete chloroplast genome sequence of Lithospermum erythrorhizon: insights into the phylogenetic relationship among Boraginaceae species and the maternal lineages of purple gromwells.</title>
        <authorList>
            <person name="Okada T."/>
            <person name="Watanabe K."/>
        </authorList>
    </citation>
    <scope>NUCLEOTIDE SEQUENCE [LARGE SCALE GENOMIC DNA]</scope>
</reference>
<evidence type="ECO:0000313" key="2">
    <source>
        <dbReference type="Proteomes" id="UP001454036"/>
    </source>
</evidence>
<accession>A0AAV3NWN8</accession>
<evidence type="ECO:0000313" key="1">
    <source>
        <dbReference type="EMBL" id="GAA0143282.1"/>
    </source>
</evidence>
<protein>
    <submittedName>
        <fullName evidence="1">Uncharacterized protein</fullName>
    </submittedName>
</protein>
<dbReference type="EMBL" id="BAABME010015851">
    <property type="protein sequence ID" value="GAA0143282.1"/>
    <property type="molecule type" value="Genomic_DNA"/>
</dbReference>